<comment type="caution">
    <text evidence="1">The sequence shown here is derived from an EMBL/GenBank/DDBJ whole genome shotgun (WGS) entry which is preliminary data.</text>
</comment>
<sequence length="42" mass="4405">MKTAASSARFSADLESVPGDWDGLPCHATCSIGPYSALIYSQ</sequence>
<evidence type="ECO:0000313" key="2">
    <source>
        <dbReference type="Proteomes" id="UP001304461"/>
    </source>
</evidence>
<protein>
    <submittedName>
        <fullName evidence="1">Uncharacterized protein</fullName>
    </submittedName>
</protein>
<keyword evidence="2" id="KW-1185">Reference proteome</keyword>
<accession>A0ABU5RX54</accession>
<reference evidence="1 2" key="1">
    <citation type="submission" date="2023-12" db="EMBL/GenBank/DDBJ databases">
        <title>Baltic Sea Cyanobacteria.</title>
        <authorList>
            <person name="Delbaje E."/>
            <person name="Fewer D.P."/>
            <person name="Shishido T.K."/>
        </authorList>
    </citation>
    <scope>NUCLEOTIDE SEQUENCE [LARGE SCALE GENOMIC DNA]</scope>
    <source>
        <strain evidence="1 2">UHCC 0139</strain>
    </source>
</reference>
<gene>
    <name evidence="1" type="ORF">VB738_13810</name>
</gene>
<organism evidence="1 2">
    <name type="scientific">Cyanobium gracile UHCC 0139</name>
    <dbReference type="NCBI Taxonomy" id="3110308"/>
    <lineage>
        <taxon>Bacteria</taxon>
        <taxon>Bacillati</taxon>
        <taxon>Cyanobacteriota</taxon>
        <taxon>Cyanophyceae</taxon>
        <taxon>Synechococcales</taxon>
        <taxon>Prochlorococcaceae</taxon>
        <taxon>Cyanobium</taxon>
    </lineage>
</organism>
<dbReference type="Proteomes" id="UP001304461">
    <property type="component" value="Unassembled WGS sequence"/>
</dbReference>
<evidence type="ECO:0000313" key="1">
    <source>
        <dbReference type="EMBL" id="MEA5392334.1"/>
    </source>
</evidence>
<dbReference type="RefSeq" id="WP_323306291.1">
    <property type="nucleotide sequence ID" value="NZ_JAYGHX010000010.1"/>
</dbReference>
<dbReference type="EMBL" id="JAYGHX010000010">
    <property type="protein sequence ID" value="MEA5392334.1"/>
    <property type="molecule type" value="Genomic_DNA"/>
</dbReference>
<proteinExistence type="predicted"/>
<name>A0ABU5RX54_9CYAN</name>